<protein>
    <recommendedName>
        <fullName evidence="5">Energy transducer TonB</fullName>
    </recommendedName>
</protein>
<reference evidence="3 4" key="1">
    <citation type="journal article" date="2018" name="Arch. Microbiol.">
        <title>Hymenobacter segetis sp. nov., isolated from soil.</title>
        <authorList>
            <person name="Ten L.N."/>
            <person name="Lim S.J."/>
            <person name="Kim B.O."/>
            <person name="Kang I.K."/>
            <person name="Jung H.Y."/>
        </authorList>
    </citation>
    <scope>NUCLEOTIDE SEQUENCE [LARGE SCALE GENOMIC DNA]</scope>
    <source>
        <strain evidence="3 4">S7-3-11</strain>
    </source>
</reference>
<keyword evidence="2" id="KW-0472">Membrane</keyword>
<dbReference type="EMBL" id="JBCEVZ010000046">
    <property type="protein sequence ID" value="MEL5995791.1"/>
    <property type="molecule type" value="Genomic_DNA"/>
</dbReference>
<dbReference type="Proteomes" id="UP001479606">
    <property type="component" value="Unassembled WGS sequence"/>
</dbReference>
<dbReference type="RefSeq" id="WP_342299851.1">
    <property type="nucleotide sequence ID" value="NZ_JBCEVZ010000046.1"/>
</dbReference>
<organism evidence="3 4">
    <name type="scientific">Hymenobacter segetis</name>
    <dbReference type="NCBI Taxonomy" id="2025509"/>
    <lineage>
        <taxon>Bacteria</taxon>
        <taxon>Pseudomonadati</taxon>
        <taxon>Bacteroidota</taxon>
        <taxon>Cytophagia</taxon>
        <taxon>Cytophagales</taxon>
        <taxon>Hymenobacteraceae</taxon>
        <taxon>Hymenobacter</taxon>
    </lineage>
</organism>
<accession>A0ABU9LYY5</accession>
<evidence type="ECO:0000313" key="3">
    <source>
        <dbReference type="EMBL" id="MEL5995791.1"/>
    </source>
</evidence>
<gene>
    <name evidence="3" type="ORF">AAFH49_16370</name>
</gene>
<feature type="compositionally biased region" description="Gly residues" evidence="1">
    <location>
        <begin position="197"/>
        <end position="212"/>
    </location>
</feature>
<evidence type="ECO:0000256" key="2">
    <source>
        <dbReference type="SAM" id="Phobius"/>
    </source>
</evidence>
<feature type="transmembrane region" description="Helical" evidence="2">
    <location>
        <begin position="12"/>
        <end position="33"/>
    </location>
</feature>
<feature type="region of interest" description="Disordered" evidence="1">
    <location>
        <begin position="55"/>
        <end position="214"/>
    </location>
</feature>
<keyword evidence="2" id="KW-0812">Transmembrane</keyword>
<keyword evidence="4" id="KW-1185">Reference proteome</keyword>
<proteinExistence type="predicted"/>
<evidence type="ECO:0008006" key="5">
    <source>
        <dbReference type="Google" id="ProtNLM"/>
    </source>
</evidence>
<evidence type="ECO:0000256" key="1">
    <source>
        <dbReference type="SAM" id="MobiDB-lite"/>
    </source>
</evidence>
<name>A0ABU9LYY5_9BACT</name>
<comment type="caution">
    <text evidence="3">The sequence shown here is derived from an EMBL/GenBank/DDBJ whole genome shotgun (WGS) entry which is preliminary data.</text>
</comment>
<feature type="compositionally biased region" description="Polar residues" evidence="1">
    <location>
        <begin position="61"/>
        <end position="73"/>
    </location>
</feature>
<evidence type="ECO:0000313" key="4">
    <source>
        <dbReference type="Proteomes" id="UP001479606"/>
    </source>
</evidence>
<keyword evidence="2" id="KW-1133">Transmembrane helix</keyword>
<sequence length="294" mass="30182">MAIDYQEPHRREGLIGTLVVHGVLLLLFIFSVFKGPNPPLAPLGGGDGVELNYGLDEAGSGNVQSMATANNSPTREDSRPPQASPDPQPRPVAVATPDPTPPSQEKIITSEAEESPVSAAPVETPAPPKEEVKAAPKVPRKVAVTFAPKGSATGGGNGVNGTSNAPTGNNNGDHPGTVGDQGDPNGTLDATALYGAPGRGGSGSSPGSGGLEMSGWRFESKPVVESVDDNSGVIRFKIKITADGEVESVTKVSGNVSPAQEKLCRDKLLDTNFIKTNSAPGGATGFYTFKFSVK</sequence>